<dbReference type="Gene3D" id="1.25.40.20">
    <property type="entry name" value="Ankyrin repeat-containing domain"/>
    <property type="match status" value="2"/>
</dbReference>
<protein>
    <submittedName>
        <fullName evidence="4">Uncharacterized protein</fullName>
    </submittedName>
</protein>
<dbReference type="PRINTS" id="PR01415">
    <property type="entry name" value="ANKYRIN"/>
</dbReference>
<dbReference type="Pfam" id="PF00023">
    <property type="entry name" value="Ank"/>
    <property type="match status" value="1"/>
</dbReference>
<dbReference type="PROSITE" id="PS50088">
    <property type="entry name" value="ANK_REPEAT"/>
    <property type="match status" value="4"/>
</dbReference>
<name>A0ABR3GVX8_9PEZI</name>
<evidence type="ECO:0000256" key="3">
    <source>
        <dbReference type="PROSITE-ProRule" id="PRU00023"/>
    </source>
</evidence>
<dbReference type="InterPro" id="IPR036770">
    <property type="entry name" value="Ankyrin_rpt-contain_sf"/>
</dbReference>
<feature type="repeat" description="ANK" evidence="3">
    <location>
        <begin position="155"/>
        <end position="187"/>
    </location>
</feature>
<gene>
    <name evidence="4" type="ORF">Q9L58_000910</name>
</gene>
<keyword evidence="5" id="KW-1185">Reference proteome</keyword>
<dbReference type="PROSITE" id="PS50297">
    <property type="entry name" value="ANK_REP_REGION"/>
    <property type="match status" value="4"/>
</dbReference>
<reference evidence="4 5" key="1">
    <citation type="submission" date="2024-02" db="EMBL/GenBank/DDBJ databases">
        <title>Discinaceae phylogenomics.</title>
        <authorList>
            <person name="Dirks A.C."/>
            <person name="James T.Y."/>
        </authorList>
    </citation>
    <scope>NUCLEOTIDE SEQUENCE [LARGE SCALE GENOMIC DNA]</scope>
    <source>
        <strain evidence="4 5">ACD0624</strain>
    </source>
</reference>
<dbReference type="SMART" id="SM00248">
    <property type="entry name" value="ANK"/>
    <property type="match status" value="4"/>
</dbReference>
<evidence type="ECO:0000313" key="4">
    <source>
        <dbReference type="EMBL" id="KAL0640082.1"/>
    </source>
</evidence>
<comment type="caution">
    <text evidence="4">The sequence shown here is derived from an EMBL/GenBank/DDBJ whole genome shotgun (WGS) entry which is preliminary data.</text>
</comment>
<dbReference type="PANTHER" id="PTHR24189">
    <property type="entry name" value="MYOTROPHIN"/>
    <property type="match status" value="1"/>
</dbReference>
<keyword evidence="2 3" id="KW-0040">ANK repeat</keyword>
<organism evidence="4 5">
    <name type="scientific">Discina gigas</name>
    <dbReference type="NCBI Taxonomy" id="1032678"/>
    <lineage>
        <taxon>Eukaryota</taxon>
        <taxon>Fungi</taxon>
        <taxon>Dikarya</taxon>
        <taxon>Ascomycota</taxon>
        <taxon>Pezizomycotina</taxon>
        <taxon>Pezizomycetes</taxon>
        <taxon>Pezizales</taxon>
        <taxon>Discinaceae</taxon>
        <taxon>Discina</taxon>
    </lineage>
</organism>
<evidence type="ECO:0000256" key="1">
    <source>
        <dbReference type="ARBA" id="ARBA00022737"/>
    </source>
</evidence>
<evidence type="ECO:0000313" key="5">
    <source>
        <dbReference type="Proteomes" id="UP001447188"/>
    </source>
</evidence>
<dbReference type="InterPro" id="IPR002110">
    <property type="entry name" value="Ankyrin_rpt"/>
</dbReference>
<feature type="repeat" description="ANK" evidence="3">
    <location>
        <begin position="118"/>
        <end position="142"/>
    </location>
</feature>
<keyword evidence="1" id="KW-0677">Repeat</keyword>
<feature type="repeat" description="ANK" evidence="3">
    <location>
        <begin position="85"/>
        <end position="117"/>
    </location>
</feature>
<dbReference type="InterPro" id="IPR050745">
    <property type="entry name" value="Multifunctional_regulatory"/>
</dbReference>
<dbReference type="PANTHER" id="PTHR24189:SF50">
    <property type="entry name" value="ANKYRIN REPEAT AND SOCS BOX PROTEIN 2"/>
    <property type="match status" value="1"/>
</dbReference>
<sequence length="219" mass="24012">MSLLSLPNELIILIAGGLTTTRDVNTLIRTNRRLWSLLTSRLNALALEKKDGVTALHWAVVNHHGPLVHLLLRLGVTVDVREDVESGAPIHWGAKHGHEKMVHILLSNGADIAACNDFNETPLHWAAAFGNLQMVRLLLEEGKMKDGYVDMRDNHGGTALDWAARYGYVDVCKCLLEWGADVNVKDAFGGTAGRSAEASGYEEVARLLRAREDCEEAGL</sequence>
<dbReference type="EMBL" id="JBBBZM010000006">
    <property type="protein sequence ID" value="KAL0640082.1"/>
    <property type="molecule type" value="Genomic_DNA"/>
</dbReference>
<dbReference type="SUPFAM" id="SSF48403">
    <property type="entry name" value="Ankyrin repeat"/>
    <property type="match status" value="1"/>
</dbReference>
<proteinExistence type="predicted"/>
<evidence type="ECO:0000256" key="2">
    <source>
        <dbReference type="ARBA" id="ARBA00023043"/>
    </source>
</evidence>
<feature type="repeat" description="ANK" evidence="3">
    <location>
        <begin position="51"/>
        <end position="83"/>
    </location>
</feature>
<dbReference type="Proteomes" id="UP001447188">
    <property type="component" value="Unassembled WGS sequence"/>
</dbReference>
<accession>A0ABR3GVX8</accession>
<dbReference type="Pfam" id="PF12796">
    <property type="entry name" value="Ank_2"/>
    <property type="match status" value="1"/>
</dbReference>